<dbReference type="GO" id="GO:0009236">
    <property type="term" value="P:cobalamin biosynthetic process"/>
    <property type="evidence" value="ECO:0007669"/>
    <property type="project" value="UniProtKB-UniRule"/>
</dbReference>
<dbReference type="GO" id="GO:0003824">
    <property type="term" value="F:catalytic activity"/>
    <property type="evidence" value="ECO:0007669"/>
    <property type="project" value="InterPro"/>
</dbReference>
<evidence type="ECO:0000256" key="2">
    <source>
        <dbReference type="ARBA" id="ARBA00006205"/>
    </source>
</evidence>
<dbReference type="OrthoDB" id="53136at2157"/>
<dbReference type="RefSeq" id="WP_013100394.1">
    <property type="nucleotide sequence ID" value="NC_014122.1"/>
</dbReference>
<evidence type="ECO:0000313" key="11">
    <source>
        <dbReference type="Proteomes" id="UP000002061"/>
    </source>
</evidence>
<accession>D5VSU6</accession>
<evidence type="ECO:0000313" key="10">
    <source>
        <dbReference type="EMBL" id="ADG13649.1"/>
    </source>
</evidence>
<dbReference type="KEGG" id="mif:Metin_0991"/>
<proteinExistence type="inferred from homology"/>
<dbReference type="InterPro" id="IPR002586">
    <property type="entry name" value="CobQ/CobB/MinD/ParA_Nub-bd_dom"/>
</dbReference>
<dbReference type="CDD" id="cd01750">
    <property type="entry name" value="GATase1_CobQ"/>
    <property type="match status" value="1"/>
</dbReference>
<evidence type="ECO:0000256" key="4">
    <source>
        <dbReference type="ARBA" id="ARBA00022573"/>
    </source>
</evidence>
<keyword evidence="5 7" id="KW-0315">Glutamine amidotransferase</keyword>
<dbReference type="GO" id="GO:0015420">
    <property type="term" value="F:ABC-type vitamin B12 transporter activity"/>
    <property type="evidence" value="ECO:0007669"/>
    <property type="project" value="UniProtKB-UniRule"/>
</dbReference>
<evidence type="ECO:0000256" key="7">
    <source>
        <dbReference type="HAMAP-Rule" id="MF_00028"/>
    </source>
</evidence>
<evidence type="ECO:0000256" key="1">
    <source>
        <dbReference type="ARBA" id="ARBA00004953"/>
    </source>
</evidence>
<dbReference type="InterPro" id="IPR027417">
    <property type="entry name" value="P-loop_NTPase"/>
</dbReference>
<dbReference type="Gene3D" id="3.40.50.880">
    <property type="match status" value="1"/>
</dbReference>
<dbReference type="InterPro" id="IPR004459">
    <property type="entry name" value="CobQ_synth"/>
</dbReference>
<evidence type="ECO:0000256" key="5">
    <source>
        <dbReference type="ARBA" id="ARBA00022962"/>
    </source>
</evidence>
<dbReference type="UniPathway" id="UPA00148"/>
<dbReference type="NCBIfam" id="NF001989">
    <property type="entry name" value="PRK00784.1"/>
    <property type="match status" value="1"/>
</dbReference>
<feature type="active site" evidence="7">
    <location>
        <position position="431"/>
    </location>
</feature>
<comment type="pathway">
    <text evidence="1 7">Cofactor biosynthesis; adenosylcobalamin biosynthesis.</text>
</comment>
<keyword evidence="4 7" id="KW-0169">Cobalamin biosynthesis</keyword>
<dbReference type="HOGENOM" id="CLU_019250_2_2_2"/>
<dbReference type="SUPFAM" id="SSF52317">
    <property type="entry name" value="Class I glutamine amidotransferase-like"/>
    <property type="match status" value="1"/>
</dbReference>
<sequence length="488" mass="55478">MANYIMVVGTSSNSGKTTLVTGLCRLLANQGYEVAPFKSQNMSLNSRVAKEDGEIAVAQYTQSLAAKQEPSIHFNPILLKPKGNFISQVIVHGKPFRNMNYNEYRENKNFFLKKIKESLEKLKDYDYVIMEGAGSCCELNLLEDDIANLRIAEIVKAKAILVADIDRGGVFASIYGTLKLLPERWRKLIKGIVINKFRGNLEVLKDGIEKIEELTGVEVLGVLPYDEHLTLPEEDSQSLSQIKYLGDKRSKITVDVVRFKKIANFSDIDPLRFESFIRFIDFDEDIGGDILILPGSRSSTTEAHYLNKNNFSEKVREFLKEGGILIGICGGYQTLGEKLLDPNNRENFLEEVEGLKILEAKTTFEGEKVIKNSIGVFKNYEFLGYEIHEGRTYTKERRFLKIKRGFGDCGDGYDGSIKKVGEGLVIGTYFHGILENTKFREYILNKVCERKGLDKIEVKDRYREMLEKSFNHFAKVVKENLNLEILFS</sequence>
<comment type="similarity">
    <text evidence="2 7">Belongs to the CobB/CobQ family. CobQ subfamily.</text>
</comment>
<dbReference type="AlphaFoldDB" id="D5VSU6"/>
<name>D5VSU6_METIM</name>
<feature type="domain" description="CobQ/CobB/MinD/ParA nucleotide binding" evidence="8">
    <location>
        <begin position="5"/>
        <end position="235"/>
    </location>
</feature>
<dbReference type="Pfam" id="PF07685">
    <property type="entry name" value="GATase_3"/>
    <property type="match status" value="1"/>
</dbReference>
<evidence type="ECO:0000259" key="9">
    <source>
        <dbReference type="Pfam" id="PF07685"/>
    </source>
</evidence>
<comment type="function">
    <text evidence="6 7">Catalyzes amidations at positions B, D, E, and G on adenosylcobyrinic A,C-diamide. NH(2) groups are provided by glutamine, and one molecule of ATP is hydrogenolyzed for each amidation.</text>
</comment>
<dbReference type="CDD" id="cd05389">
    <property type="entry name" value="CobQ_N"/>
    <property type="match status" value="1"/>
</dbReference>
<dbReference type="SUPFAM" id="SSF52540">
    <property type="entry name" value="P-loop containing nucleoside triphosphate hydrolases"/>
    <property type="match status" value="1"/>
</dbReference>
<dbReference type="InterPro" id="IPR047045">
    <property type="entry name" value="CobQ_N"/>
</dbReference>
<dbReference type="Proteomes" id="UP000002061">
    <property type="component" value="Chromosome"/>
</dbReference>
<dbReference type="EMBL" id="CP002009">
    <property type="protein sequence ID" value="ADG13649.1"/>
    <property type="molecule type" value="Genomic_DNA"/>
</dbReference>
<dbReference type="Pfam" id="PF01656">
    <property type="entry name" value="CbiA"/>
    <property type="match status" value="1"/>
</dbReference>
<keyword evidence="11" id="KW-1185">Reference proteome</keyword>
<dbReference type="PANTHER" id="PTHR21343:SF1">
    <property type="entry name" value="COBYRIC ACID SYNTHASE"/>
    <property type="match status" value="1"/>
</dbReference>
<feature type="active site" description="Nucleophile" evidence="7">
    <location>
        <position position="329"/>
    </location>
</feature>
<evidence type="ECO:0000256" key="6">
    <source>
        <dbReference type="ARBA" id="ARBA00025166"/>
    </source>
</evidence>
<dbReference type="InterPro" id="IPR029062">
    <property type="entry name" value="Class_I_gatase-like"/>
</dbReference>
<organism evidence="10 11">
    <name type="scientific">Methanocaldococcus infernus (strain DSM 11812 / JCM 15783 / ME)</name>
    <dbReference type="NCBI Taxonomy" id="573063"/>
    <lineage>
        <taxon>Archaea</taxon>
        <taxon>Methanobacteriati</taxon>
        <taxon>Methanobacteriota</taxon>
        <taxon>Methanomada group</taxon>
        <taxon>Methanococci</taxon>
        <taxon>Methanococcales</taxon>
        <taxon>Methanocaldococcaceae</taxon>
        <taxon>Methanocaldococcus</taxon>
    </lineage>
</organism>
<dbReference type="Gene3D" id="3.40.50.300">
    <property type="entry name" value="P-loop containing nucleotide triphosphate hydrolases"/>
    <property type="match status" value="1"/>
</dbReference>
<evidence type="ECO:0000259" key="8">
    <source>
        <dbReference type="Pfam" id="PF01656"/>
    </source>
</evidence>
<feature type="domain" description="CobB/CobQ-like glutamine amidotransferase" evidence="9">
    <location>
        <begin position="254"/>
        <end position="438"/>
    </location>
</feature>
<protein>
    <recommendedName>
        <fullName evidence="3 7">Probable cobyric acid synthase</fullName>
    </recommendedName>
</protein>
<gene>
    <name evidence="7" type="primary">cobQ</name>
    <name evidence="10" type="ordered locus">Metin_0991</name>
</gene>
<dbReference type="InterPro" id="IPR011698">
    <property type="entry name" value="GATase_3"/>
</dbReference>
<dbReference type="HAMAP" id="MF_00028">
    <property type="entry name" value="CobQ"/>
    <property type="match status" value="1"/>
</dbReference>
<dbReference type="PROSITE" id="PS51274">
    <property type="entry name" value="GATASE_COBBQ"/>
    <property type="match status" value="1"/>
</dbReference>
<dbReference type="eggNOG" id="arCOG00105">
    <property type="taxonomic scope" value="Archaea"/>
</dbReference>
<dbReference type="InterPro" id="IPR033949">
    <property type="entry name" value="CobQ_GATase1"/>
</dbReference>
<evidence type="ECO:0000256" key="3">
    <source>
        <dbReference type="ARBA" id="ARBA00014921"/>
    </source>
</evidence>
<dbReference type="NCBIfam" id="TIGR00313">
    <property type="entry name" value="cobQ"/>
    <property type="match status" value="1"/>
</dbReference>
<dbReference type="GeneID" id="9132004"/>
<dbReference type="PANTHER" id="PTHR21343">
    <property type="entry name" value="DETHIOBIOTIN SYNTHETASE"/>
    <property type="match status" value="1"/>
</dbReference>
<reference evidence="10" key="1">
    <citation type="submission" date="2010-04" db="EMBL/GenBank/DDBJ databases">
        <title>Complete sequence of Methanocaldococcus infernus ME.</title>
        <authorList>
            <consortium name="US DOE Joint Genome Institute"/>
            <person name="Lucas S."/>
            <person name="Copeland A."/>
            <person name="Lapidus A."/>
            <person name="Cheng J.-F."/>
            <person name="Bruce D."/>
            <person name="Goodwin L."/>
            <person name="Pitluck S."/>
            <person name="Munk A.C."/>
            <person name="Detter J.C."/>
            <person name="Han C."/>
            <person name="Tapia R."/>
            <person name="Land M."/>
            <person name="Hauser L."/>
            <person name="Kyrpides N."/>
            <person name="Mikhailova N."/>
            <person name="Sieprawska-Lupa M."/>
            <person name="Whitman W.B."/>
            <person name="Woyke T."/>
        </authorList>
    </citation>
    <scope>NUCLEOTIDE SEQUENCE [LARGE SCALE GENOMIC DNA]</scope>
    <source>
        <strain evidence="10">ME</strain>
    </source>
</reference>
<dbReference type="STRING" id="573063.Metin_0991"/>